<name>A0A699U794_TANCI</name>
<evidence type="ECO:0000256" key="1">
    <source>
        <dbReference type="SAM" id="MobiDB-lite"/>
    </source>
</evidence>
<sequence length="121" mass="12229">HTDAPAAATRRCHRAKSGSCSRASAGSRSRHRALAPLCPSQVPLGQARGHGADGEPAVCAVPQRLGRFAHSGHWPRAPVPLPLARQLAGHRYLGAGALRGAAGAGLRAGRSAPRGSGGAGR</sequence>
<accession>A0A699U794</accession>
<feature type="region of interest" description="Disordered" evidence="1">
    <location>
        <begin position="1"/>
        <end position="32"/>
    </location>
</feature>
<comment type="caution">
    <text evidence="2">The sequence shown here is derived from an EMBL/GenBank/DDBJ whole genome shotgun (WGS) entry which is preliminary data.</text>
</comment>
<reference evidence="2" key="1">
    <citation type="journal article" date="2019" name="Sci. Rep.">
        <title>Draft genome of Tanacetum cinerariifolium, the natural source of mosquito coil.</title>
        <authorList>
            <person name="Yamashiro T."/>
            <person name="Shiraishi A."/>
            <person name="Satake H."/>
            <person name="Nakayama K."/>
        </authorList>
    </citation>
    <scope>NUCLEOTIDE SEQUENCE</scope>
</reference>
<proteinExistence type="predicted"/>
<evidence type="ECO:0000313" key="2">
    <source>
        <dbReference type="EMBL" id="GFD17921.1"/>
    </source>
</evidence>
<feature type="compositionally biased region" description="Low complexity" evidence="1">
    <location>
        <begin position="17"/>
        <end position="27"/>
    </location>
</feature>
<dbReference type="EMBL" id="BKCJ011303828">
    <property type="protein sequence ID" value="GFD17921.1"/>
    <property type="molecule type" value="Genomic_DNA"/>
</dbReference>
<feature type="non-terminal residue" evidence="2">
    <location>
        <position position="1"/>
    </location>
</feature>
<organism evidence="2">
    <name type="scientific">Tanacetum cinerariifolium</name>
    <name type="common">Dalmatian daisy</name>
    <name type="synonym">Chrysanthemum cinerariifolium</name>
    <dbReference type="NCBI Taxonomy" id="118510"/>
    <lineage>
        <taxon>Eukaryota</taxon>
        <taxon>Viridiplantae</taxon>
        <taxon>Streptophyta</taxon>
        <taxon>Embryophyta</taxon>
        <taxon>Tracheophyta</taxon>
        <taxon>Spermatophyta</taxon>
        <taxon>Magnoliopsida</taxon>
        <taxon>eudicotyledons</taxon>
        <taxon>Gunneridae</taxon>
        <taxon>Pentapetalae</taxon>
        <taxon>asterids</taxon>
        <taxon>campanulids</taxon>
        <taxon>Asterales</taxon>
        <taxon>Asteraceae</taxon>
        <taxon>Asteroideae</taxon>
        <taxon>Anthemideae</taxon>
        <taxon>Anthemidinae</taxon>
        <taxon>Tanacetum</taxon>
    </lineage>
</organism>
<dbReference type="AlphaFoldDB" id="A0A699U794"/>
<feature type="compositionally biased region" description="Low complexity" evidence="1">
    <location>
        <begin position="101"/>
        <end position="114"/>
    </location>
</feature>
<gene>
    <name evidence="2" type="ORF">Tci_889890</name>
</gene>
<protein>
    <submittedName>
        <fullName evidence="2">Uncharacterized protein</fullName>
    </submittedName>
</protein>
<feature type="region of interest" description="Disordered" evidence="1">
    <location>
        <begin position="101"/>
        <end position="121"/>
    </location>
</feature>